<gene>
    <name evidence="1" type="ORF">IC227_08580</name>
</gene>
<dbReference type="AlphaFoldDB" id="A0A931AW33"/>
<proteinExistence type="predicted"/>
<evidence type="ECO:0000313" key="1">
    <source>
        <dbReference type="EMBL" id="MBF8808341.1"/>
    </source>
</evidence>
<dbReference type="Proteomes" id="UP000637757">
    <property type="component" value="Unassembled WGS sequence"/>
</dbReference>
<comment type="caution">
    <text evidence="1">The sequence shown here is derived from an EMBL/GenBank/DDBJ whole genome shotgun (WGS) entry which is preliminary data.</text>
</comment>
<sequence length="64" mass="7667">MNEENVLIYGIANRRRKYKKIMNLKYPSRDVSAPYFIDAYNELIKEALEGELKKINILYIKNKE</sequence>
<evidence type="ECO:0000313" key="2">
    <source>
        <dbReference type="Proteomes" id="UP000637757"/>
    </source>
</evidence>
<accession>A0A931AW33</accession>
<keyword evidence="2" id="KW-1185">Reference proteome</keyword>
<reference evidence="1" key="1">
    <citation type="submission" date="2020-09" db="EMBL/GenBank/DDBJ databases">
        <title>Genomic insights into the novelty and pathogenicity of a unique biofilm-forming Enterococcus sp. bacteria (Enterococcus lacertideformus) identified in reptiles.</title>
        <authorList>
            <person name="Agius J.E."/>
            <person name="Phalen D.N."/>
            <person name="Rose K."/>
            <person name="Eden J.-S."/>
        </authorList>
    </citation>
    <scope>NUCLEOTIDE SEQUENCE</scope>
    <source>
        <strain evidence="1">PHRS 0518</strain>
    </source>
</reference>
<organism evidence="1 2">
    <name type="scientific">Enterococcus lacertideformus</name>
    <dbReference type="NCBI Taxonomy" id="2771493"/>
    <lineage>
        <taxon>Bacteria</taxon>
        <taxon>Bacillati</taxon>
        <taxon>Bacillota</taxon>
        <taxon>Bacilli</taxon>
        <taxon>Lactobacillales</taxon>
        <taxon>Enterococcaceae</taxon>
        <taxon>Enterococcus</taxon>
    </lineage>
</organism>
<name>A0A931AW33_9ENTE</name>
<protein>
    <submittedName>
        <fullName evidence="1">Uncharacterized protein</fullName>
    </submittedName>
</protein>
<dbReference type="EMBL" id="JADAKE010000017">
    <property type="protein sequence ID" value="MBF8808341.1"/>
    <property type="molecule type" value="Genomic_DNA"/>
</dbReference>